<dbReference type="AlphaFoldDB" id="A0A931GH30"/>
<sequence length="205" mass="22762">MSGVKVKLTGGREAVERLGAIPEKSKAVLVMALNDTVETLRAQFLREIGSDVNIKRNLLRERVRITRATRGRLVARLWAVKRGLVLSHFPHKQMWTKGKNGKRKRAGVRVNVGGTAKVLKNAFIVSTLGSGSTKGLIFIRYGPKRTAAERKGQGAYGADLLQQRIRALYGPSPSQILETRKPDFQAEGQRILVDEVERQLKRAAL</sequence>
<dbReference type="RefSeq" id="WP_196474939.1">
    <property type="nucleotide sequence ID" value="NZ_JACFYX020000007.1"/>
</dbReference>
<keyword evidence="2" id="KW-1185">Reference proteome</keyword>
<protein>
    <submittedName>
        <fullName evidence="1">Phage tail protein</fullName>
    </submittedName>
</protein>
<name>A0A931GH30_9PSED</name>
<proteinExistence type="predicted"/>
<dbReference type="Pfam" id="PF06763">
    <property type="entry name" value="Minor_tail_Z"/>
    <property type="match status" value="1"/>
</dbReference>
<dbReference type="Proteomes" id="UP000596932">
    <property type="component" value="Unassembled WGS sequence"/>
</dbReference>
<dbReference type="InterPro" id="IPR010633">
    <property type="entry name" value="Phage_lambda_GpZ"/>
</dbReference>
<organism evidence="1 2">
    <name type="scientific">Pseudomonas chaetocerotis</name>
    <dbReference type="NCBI Taxonomy" id="2758695"/>
    <lineage>
        <taxon>Bacteria</taxon>
        <taxon>Pseudomonadati</taxon>
        <taxon>Pseudomonadota</taxon>
        <taxon>Gammaproteobacteria</taxon>
        <taxon>Pseudomonadales</taxon>
        <taxon>Pseudomonadaceae</taxon>
        <taxon>Pseudomonas</taxon>
    </lineage>
</organism>
<gene>
    <name evidence="1" type="ORF">H3221_10120</name>
</gene>
<reference evidence="1" key="1">
    <citation type="submission" date="2020-07" db="EMBL/GenBank/DDBJ databases">
        <title>Pseudomonas chaetoceroseae sp. nov., a new member of the Pseudomonas oleovorans group isolated from a culture of Chaetoceros calcitrans.</title>
        <authorList>
            <person name="Girard L."/>
            <person name="Lood C."/>
            <person name="De Mot R."/>
            <person name="Baudart J."/>
        </authorList>
    </citation>
    <scope>NUCLEOTIDE SEQUENCE</scope>
    <source>
        <strain evidence="1">536</strain>
    </source>
</reference>
<evidence type="ECO:0000313" key="1">
    <source>
        <dbReference type="EMBL" id="MBG0835466.1"/>
    </source>
</evidence>
<dbReference type="EMBL" id="JACFYX010000008">
    <property type="protein sequence ID" value="MBG0835466.1"/>
    <property type="molecule type" value="Genomic_DNA"/>
</dbReference>
<evidence type="ECO:0000313" key="2">
    <source>
        <dbReference type="Proteomes" id="UP000596932"/>
    </source>
</evidence>
<accession>A0A931GH30</accession>
<comment type="caution">
    <text evidence="1">The sequence shown here is derived from an EMBL/GenBank/DDBJ whole genome shotgun (WGS) entry which is preliminary data.</text>
</comment>